<keyword evidence="4" id="KW-1185">Reference proteome</keyword>
<dbReference type="SMART" id="SM00850">
    <property type="entry name" value="LytTR"/>
    <property type="match status" value="1"/>
</dbReference>
<dbReference type="EMBL" id="FQYP01000013">
    <property type="protein sequence ID" value="SHJ64914.1"/>
    <property type="molecule type" value="Genomic_DNA"/>
</dbReference>
<evidence type="ECO:0000259" key="2">
    <source>
        <dbReference type="PROSITE" id="PS50930"/>
    </source>
</evidence>
<feature type="domain" description="HTH LytTR-type" evidence="2">
    <location>
        <begin position="151"/>
        <end position="223"/>
    </location>
</feature>
<proteinExistence type="predicted"/>
<feature type="transmembrane region" description="Helical" evidence="1">
    <location>
        <begin position="37"/>
        <end position="61"/>
    </location>
</feature>
<keyword evidence="1" id="KW-1133">Transmembrane helix</keyword>
<keyword evidence="1" id="KW-0812">Transmembrane</keyword>
<feature type="transmembrane region" description="Helical" evidence="1">
    <location>
        <begin position="116"/>
        <end position="137"/>
    </location>
</feature>
<feature type="transmembrane region" description="Helical" evidence="1">
    <location>
        <begin position="12"/>
        <end position="31"/>
    </location>
</feature>
<protein>
    <submittedName>
        <fullName evidence="3">LytTr DNA-binding domain-containing protein</fullName>
    </submittedName>
</protein>
<dbReference type="PROSITE" id="PS50930">
    <property type="entry name" value="HTH_LYTTR"/>
    <property type="match status" value="1"/>
</dbReference>
<dbReference type="InterPro" id="IPR046947">
    <property type="entry name" value="LytR-like"/>
</dbReference>
<evidence type="ECO:0000256" key="1">
    <source>
        <dbReference type="SAM" id="Phobius"/>
    </source>
</evidence>
<accession>A0A1M6L1B1</accession>
<keyword evidence="1" id="KW-0472">Membrane</keyword>
<dbReference type="RefSeq" id="WP_073321547.1">
    <property type="nucleotide sequence ID" value="NZ_FQYP01000013.1"/>
</dbReference>
<name>A0A1M6L1B1_9FLAO</name>
<dbReference type="Proteomes" id="UP000184432">
    <property type="component" value="Unassembled WGS sequence"/>
</dbReference>
<gene>
    <name evidence="3" type="ORF">SAMN04488508_11355</name>
</gene>
<dbReference type="PANTHER" id="PTHR37299:SF1">
    <property type="entry name" value="STAGE 0 SPORULATION PROTEIN A HOMOLOG"/>
    <property type="match status" value="1"/>
</dbReference>
<dbReference type="AlphaFoldDB" id="A0A1M6L1B1"/>
<reference evidence="4" key="1">
    <citation type="submission" date="2016-11" db="EMBL/GenBank/DDBJ databases">
        <authorList>
            <person name="Varghese N."/>
            <person name="Submissions S."/>
        </authorList>
    </citation>
    <scope>NUCLEOTIDE SEQUENCE [LARGE SCALE GENOMIC DNA]</scope>
    <source>
        <strain evidence="4">DSM 22623</strain>
    </source>
</reference>
<sequence>MTITLDRKNKVIIQVVFWITYYLLFSLIWVQNGDYKASFFLEFVLLPIRILTVYCCILFLIPKYLLQKKFIAFVVYYILLLLFASIAQRLFMFFFIEDFDQFVFSKIFDIPAMIRSSVLINTTIIFVSSVYILLLYFKEKENNEQIPDKMIELKSNRRTHRIAIYDIVYIEGLGNYVNYHLQDHSKITVYQSLKKCLEQLEDDKFARIQKSFIINTNHLRSYDNDSVEMNNGASLPVGAKFDIKELSIYDS</sequence>
<evidence type="ECO:0000313" key="4">
    <source>
        <dbReference type="Proteomes" id="UP000184432"/>
    </source>
</evidence>
<dbReference type="GO" id="GO:0003677">
    <property type="term" value="F:DNA binding"/>
    <property type="evidence" value="ECO:0007669"/>
    <property type="project" value="UniProtKB-KW"/>
</dbReference>
<dbReference type="GO" id="GO:0000156">
    <property type="term" value="F:phosphorelay response regulator activity"/>
    <property type="evidence" value="ECO:0007669"/>
    <property type="project" value="InterPro"/>
</dbReference>
<dbReference type="Pfam" id="PF04397">
    <property type="entry name" value="LytTR"/>
    <property type="match status" value="1"/>
</dbReference>
<evidence type="ECO:0000313" key="3">
    <source>
        <dbReference type="EMBL" id="SHJ64914.1"/>
    </source>
</evidence>
<feature type="transmembrane region" description="Helical" evidence="1">
    <location>
        <begin position="73"/>
        <end position="96"/>
    </location>
</feature>
<dbReference type="InterPro" id="IPR007492">
    <property type="entry name" value="LytTR_DNA-bd_dom"/>
</dbReference>
<organism evidence="3 4">
    <name type="scientific">Aquimarina spongiae</name>
    <dbReference type="NCBI Taxonomy" id="570521"/>
    <lineage>
        <taxon>Bacteria</taxon>
        <taxon>Pseudomonadati</taxon>
        <taxon>Bacteroidota</taxon>
        <taxon>Flavobacteriia</taxon>
        <taxon>Flavobacteriales</taxon>
        <taxon>Flavobacteriaceae</taxon>
        <taxon>Aquimarina</taxon>
    </lineage>
</organism>
<dbReference type="STRING" id="570521.SAMN04488508_11355"/>
<dbReference type="OrthoDB" id="9781059at2"/>
<dbReference type="PANTHER" id="PTHR37299">
    <property type="entry name" value="TRANSCRIPTIONAL REGULATOR-RELATED"/>
    <property type="match status" value="1"/>
</dbReference>
<keyword evidence="3" id="KW-0238">DNA-binding</keyword>
<dbReference type="Gene3D" id="2.40.50.1020">
    <property type="entry name" value="LytTr DNA-binding domain"/>
    <property type="match status" value="1"/>
</dbReference>